<sequence length="66" mass="7423">MRTHHCGFALYTQGLPWLDTRMLAHELAEQAQFTRIPGASSESFARQGRSVLYAYSCAEVTAAYVR</sequence>
<organism evidence="1 2">
    <name type="scientific">Pisolithus microcarpus 441</name>
    <dbReference type="NCBI Taxonomy" id="765257"/>
    <lineage>
        <taxon>Eukaryota</taxon>
        <taxon>Fungi</taxon>
        <taxon>Dikarya</taxon>
        <taxon>Basidiomycota</taxon>
        <taxon>Agaricomycotina</taxon>
        <taxon>Agaricomycetes</taxon>
        <taxon>Agaricomycetidae</taxon>
        <taxon>Boletales</taxon>
        <taxon>Sclerodermatineae</taxon>
        <taxon>Pisolithaceae</taxon>
        <taxon>Pisolithus</taxon>
    </lineage>
</organism>
<reference evidence="1 2" key="1">
    <citation type="submission" date="2014-04" db="EMBL/GenBank/DDBJ databases">
        <authorList>
            <consortium name="DOE Joint Genome Institute"/>
            <person name="Kuo A."/>
            <person name="Kohler A."/>
            <person name="Costa M.D."/>
            <person name="Nagy L.G."/>
            <person name="Floudas D."/>
            <person name="Copeland A."/>
            <person name="Barry K.W."/>
            <person name="Cichocki N."/>
            <person name="Veneault-Fourrey C."/>
            <person name="LaButti K."/>
            <person name="Lindquist E.A."/>
            <person name="Lipzen A."/>
            <person name="Lundell T."/>
            <person name="Morin E."/>
            <person name="Murat C."/>
            <person name="Sun H."/>
            <person name="Tunlid A."/>
            <person name="Henrissat B."/>
            <person name="Grigoriev I.V."/>
            <person name="Hibbett D.S."/>
            <person name="Martin F."/>
            <person name="Nordberg H.P."/>
            <person name="Cantor M.N."/>
            <person name="Hua S.X."/>
        </authorList>
    </citation>
    <scope>NUCLEOTIDE SEQUENCE [LARGE SCALE GENOMIC DNA]</scope>
    <source>
        <strain evidence="1 2">441</strain>
    </source>
</reference>
<dbReference type="Proteomes" id="UP000054018">
    <property type="component" value="Unassembled WGS sequence"/>
</dbReference>
<dbReference type="EMBL" id="KN833688">
    <property type="protein sequence ID" value="KIK29970.1"/>
    <property type="molecule type" value="Genomic_DNA"/>
</dbReference>
<gene>
    <name evidence="1" type="ORF">PISMIDRAFT_671954</name>
</gene>
<keyword evidence="2" id="KW-1185">Reference proteome</keyword>
<name>A0A0C9YXY2_9AGAM</name>
<evidence type="ECO:0000313" key="2">
    <source>
        <dbReference type="Proteomes" id="UP000054018"/>
    </source>
</evidence>
<proteinExistence type="predicted"/>
<evidence type="ECO:0000313" key="1">
    <source>
        <dbReference type="EMBL" id="KIK29970.1"/>
    </source>
</evidence>
<reference evidence="2" key="2">
    <citation type="submission" date="2015-01" db="EMBL/GenBank/DDBJ databases">
        <title>Evolutionary Origins and Diversification of the Mycorrhizal Mutualists.</title>
        <authorList>
            <consortium name="DOE Joint Genome Institute"/>
            <consortium name="Mycorrhizal Genomics Consortium"/>
            <person name="Kohler A."/>
            <person name="Kuo A."/>
            <person name="Nagy L.G."/>
            <person name="Floudas D."/>
            <person name="Copeland A."/>
            <person name="Barry K.W."/>
            <person name="Cichocki N."/>
            <person name="Veneault-Fourrey C."/>
            <person name="LaButti K."/>
            <person name="Lindquist E.A."/>
            <person name="Lipzen A."/>
            <person name="Lundell T."/>
            <person name="Morin E."/>
            <person name="Murat C."/>
            <person name="Riley R."/>
            <person name="Ohm R."/>
            <person name="Sun H."/>
            <person name="Tunlid A."/>
            <person name="Henrissat B."/>
            <person name="Grigoriev I.V."/>
            <person name="Hibbett D.S."/>
            <person name="Martin F."/>
        </authorList>
    </citation>
    <scope>NUCLEOTIDE SEQUENCE [LARGE SCALE GENOMIC DNA]</scope>
    <source>
        <strain evidence="2">441</strain>
    </source>
</reference>
<dbReference type="HOGENOM" id="CLU_2832150_0_0_1"/>
<dbReference type="AlphaFoldDB" id="A0A0C9YXY2"/>
<accession>A0A0C9YXY2</accession>
<protein>
    <submittedName>
        <fullName evidence="1">Uncharacterized protein</fullName>
    </submittedName>
</protein>